<dbReference type="EMBL" id="LQRC01000242">
    <property type="protein sequence ID" value="KXT69355.1"/>
    <property type="molecule type" value="Genomic_DNA"/>
</dbReference>
<name>A0A139MZY2_STRGN</name>
<gene>
    <name evidence="1" type="ORF">SGODD07_01844</name>
</gene>
<dbReference type="AlphaFoldDB" id="A0A139MZY2"/>
<proteinExistence type="predicted"/>
<sequence>MIKHSKGRARGVQTYIFAQDMPITDFQFELIKERFEDKLSTENDKAVDN</sequence>
<evidence type="ECO:0000313" key="1">
    <source>
        <dbReference type="EMBL" id="KXT69355.1"/>
    </source>
</evidence>
<evidence type="ECO:0000313" key="2">
    <source>
        <dbReference type="Proteomes" id="UP000070096"/>
    </source>
</evidence>
<organism evidence="1 2">
    <name type="scientific">Streptococcus gordonii</name>
    <dbReference type="NCBI Taxonomy" id="1302"/>
    <lineage>
        <taxon>Bacteria</taxon>
        <taxon>Bacillati</taxon>
        <taxon>Bacillota</taxon>
        <taxon>Bacilli</taxon>
        <taxon>Lactobacillales</taxon>
        <taxon>Streptococcaceae</taxon>
        <taxon>Streptococcus</taxon>
    </lineage>
</organism>
<protein>
    <submittedName>
        <fullName evidence="1">Uncharacterized protein</fullName>
    </submittedName>
</protein>
<dbReference type="PATRIC" id="fig|1302.21.peg.2040"/>
<reference evidence="1 2" key="1">
    <citation type="submission" date="2016-01" db="EMBL/GenBank/DDBJ databases">
        <title>Highly variable Streptococcus oralis are common among viridans streptococci isolated from primates.</title>
        <authorList>
            <person name="Denapaite D."/>
            <person name="Rieger M."/>
            <person name="Koendgen S."/>
            <person name="Brueckner R."/>
            <person name="Ochigava I."/>
            <person name="Kappeler P."/>
            <person name="Maetz-Rensing K."/>
            <person name="Leendertz F."/>
            <person name="Hakenbeck R."/>
        </authorList>
    </citation>
    <scope>NUCLEOTIDE SEQUENCE [LARGE SCALE GENOMIC DNA]</scope>
    <source>
        <strain evidence="1 2">DD07</strain>
    </source>
</reference>
<dbReference type="Proteomes" id="UP000070096">
    <property type="component" value="Unassembled WGS sequence"/>
</dbReference>
<comment type="caution">
    <text evidence="1">The sequence shown here is derived from an EMBL/GenBank/DDBJ whole genome shotgun (WGS) entry which is preliminary data.</text>
</comment>
<accession>A0A139MZY2</accession>